<dbReference type="InterPro" id="IPR002514">
    <property type="entry name" value="Transposase_8"/>
</dbReference>
<gene>
    <name evidence="1" type="ORF">N2K84_13295</name>
</gene>
<reference evidence="1" key="1">
    <citation type="submission" date="2022-10" db="EMBL/GenBank/DDBJ databases">
        <title>Gaoshiqiia sediminis gen. nov., sp. nov., isolated from coastal sediment.</title>
        <authorList>
            <person name="Yu W.X."/>
            <person name="Mu D.S."/>
            <person name="Du J.Z."/>
            <person name="Liang Y.Q."/>
        </authorList>
    </citation>
    <scope>NUCLEOTIDE SEQUENCE</scope>
    <source>
        <strain evidence="1">A06</strain>
    </source>
</reference>
<accession>A0AA41YC72</accession>
<dbReference type="RefSeq" id="WP_282592307.1">
    <property type="nucleotide sequence ID" value="NZ_JAPAAF010000020.1"/>
</dbReference>
<sequence length="116" mass="13329">MRMTLSTFKKLYQEYLESGLNVKDFCANQGFVPSTFYYWKKQLGETIQPQPERFVPLVFDSNQPTTEKRTVQALETRSGVSGNNAPIEFVFPNGTKMVIRDNVDMSLLKAIVHLFD</sequence>
<dbReference type="GO" id="GO:0006313">
    <property type="term" value="P:DNA transposition"/>
    <property type="evidence" value="ECO:0007669"/>
    <property type="project" value="InterPro"/>
</dbReference>
<protein>
    <submittedName>
        <fullName evidence="1">Transposase</fullName>
    </submittedName>
</protein>
<dbReference type="AlphaFoldDB" id="A0AA41YC72"/>
<dbReference type="GO" id="GO:0003677">
    <property type="term" value="F:DNA binding"/>
    <property type="evidence" value="ECO:0007669"/>
    <property type="project" value="InterPro"/>
</dbReference>
<evidence type="ECO:0000313" key="2">
    <source>
        <dbReference type="Proteomes" id="UP001163821"/>
    </source>
</evidence>
<proteinExistence type="predicted"/>
<keyword evidence="2" id="KW-1185">Reference proteome</keyword>
<dbReference type="NCBIfam" id="NF047593">
    <property type="entry name" value="IS66_ISAeme5_TnpA"/>
    <property type="match status" value="1"/>
</dbReference>
<organism evidence="1 2">
    <name type="scientific">Gaoshiqia sediminis</name>
    <dbReference type="NCBI Taxonomy" id="2986998"/>
    <lineage>
        <taxon>Bacteria</taxon>
        <taxon>Pseudomonadati</taxon>
        <taxon>Bacteroidota</taxon>
        <taxon>Bacteroidia</taxon>
        <taxon>Marinilabiliales</taxon>
        <taxon>Prolixibacteraceae</taxon>
        <taxon>Gaoshiqia</taxon>
    </lineage>
</organism>
<name>A0AA41YC72_9BACT</name>
<dbReference type="Proteomes" id="UP001163821">
    <property type="component" value="Unassembled WGS sequence"/>
</dbReference>
<comment type="caution">
    <text evidence="1">The sequence shown here is derived from an EMBL/GenBank/DDBJ whole genome shotgun (WGS) entry which is preliminary data.</text>
</comment>
<dbReference type="GO" id="GO:0004803">
    <property type="term" value="F:transposase activity"/>
    <property type="evidence" value="ECO:0007669"/>
    <property type="project" value="InterPro"/>
</dbReference>
<dbReference type="Pfam" id="PF01527">
    <property type="entry name" value="HTH_Tnp_1"/>
    <property type="match status" value="1"/>
</dbReference>
<dbReference type="EMBL" id="JAPAAF010000020">
    <property type="protein sequence ID" value="MCW0483713.1"/>
    <property type="molecule type" value="Genomic_DNA"/>
</dbReference>
<evidence type="ECO:0000313" key="1">
    <source>
        <dbReference type="EMBL" id="MCW0483713.1"/>
    </source>
</evidence>